<dbReference type="EMBL" id="VCEJ01000005">
    <property type="protein sequence ID" value="TLU99553.1"/>
    <property type="molecule type" value="Genomic_DNA"/>
</dbReference>
<reference evidence="1 2" key="1">
    <citation type="submission" date="2019-05" db="EMBL/GenBank/DDBJ databases">
        <authorList>
            <person name="Qu J.-H."/>
        </authorList>
    </citation>
    <scope>NUCLEOTIDE SEQUENCE [LARGE SCALE GENOMIC DNA]</scope>
    <source>
        <strain evidence="1 2">T17</strain>
    </source>
</reference>
<accession>A0A5R9KTL6</accession>
<dbReference type="RefSeq" id="WP_138367842.1">
    <property type="nucleotide sequence ID" value="NZ_VCEJ01000005.1"/>
</dbReference>
<protein>
    <submittedName>
        <fullName evidence="1">Uncharacterized protein</fullName>
    </submittedName>
</protein>
<organism evidence="1 2">
    <name type="scientific">Dyadobacter luticola</name>
    <dbReference type="NCBI Taxonomy" id="1979387"/>
    <lineage>
        <taxon>Bacteria</taxon>
        <taxon>Pseudomonadati</taxon>
        <taxon>Bacteroidota</taxon>
        <taxon>Cytophagia</taxon>
        <taxon>Cytophagales</taxon>
        <taxon>Spirosomataceae</taxon>
        <taxon>Dyadobacter</taxon>
    </lineage>
</organism>
<sequence length="130" mass="14903">MGIAGPIIGYTEVDNTAEEDKHWYHYRPYETLKELRELTSLVKHDLQKGFQLPAGTQLKVYQSKKDTTADPVSAVVIYKGLKTADGNVVDVEMVDSELHVFTRLDLRENVTQKDRDNQCTVFDDMLDKLR</sequence>
<proteinExistence type="predicted"/>
<dbReference type="AlphaFoldDB" id="A0A5R9KTL6"/>
<name>A0A5R9KTL6_9BACT</name>
<dbReference type="Proteomes" id="UP000306402">
    <property type="component" value="Unassembled WGS sequence"/>
</dbReference>
<dbReference type="OrthoDB" id="749406at2"/>
<evidence type="ECO:0000313" key="2">
    <source>
        <dbReference type="Proteomes" id="UP000306402"/>
    </source>
</evidence>
<evidence type="ECO:0000313" key="1">
    <source>
        <dbReference type="EMBL" id="TLU99553.1"/>
    </source>
</evidence>
<keyword evidence="2" id="KW-1185">Reference proteome</keyword>
<comment type="caution">
    <text evidence="1">The sequence shown here is derived from an EMBL/GenBank/DDBJ whole genome shotgun (WGS) entry which is preliminary data.</text>
</comment>
<gene>
    <name evidence="1" type="ORF">FEN17_23655</name>
</gene>